<comment type="caution">
    <text evidence="3">The sequence shown here is derived from an EMBL/GenBank/DDBJ whole genome shotgun (WGS) entry which is preliminary data.</text>
</comment>
<evidence type="ECO:0000256" key="2">
    <source>
        <dbReference type="SAM" id="Phobius"/>
    </source>
</evidence>
<dbReference type="EMBL" id="SNRW01002801">
    <property type="protein sequence ID" value="KAA6391676.1"/>
    <property type="molecule type" value="Genomic_DNA"/>
</dbReference>
<name>A0A5J4WAI6_9EUKA</name>
<feature type="region of interest" description="Disordered" evidence="1">
    <location>
        <begin position="430"/>
        <end position="481"/>
    </location>
</feature>
<dbReference type="AlphaFoldDB" id="A0A5J4WAI6"/>
<gene>
    <name evidence="3" type="ORF">EZS28_012797</name>
</gene>
<organism evidence="3 4">
    <name type="scientific">Streblomastix strix</name>
    <dbReference type="NCBI Taxonomy" id="222440"/>
    <lineage>
        <taxon>Eukaryota</taxon>
        <taxon>Metamonada</taxon>
        <taxon>Preaxostyla</taxon>
        <taxon>Oxymonadida</taxon>
        <taxon>Streblomastigidae</taxon>
        <taxon>Streblomastix</taxon>
    </lineage>
</organism>
<proteinExistence type="predicted"/>
<protein>
    <submittedName>
        <fullName evidence="3">Uncharacterized protein</fullName>
    </submittedName>
</protein>
<keyword evidence="2" id="KW-1133">Transmembrane helix</keyword>
<dbReference type="OrthoDB" id="10615893at2759"/>
<reference evidence="3 4" key="1">
    <citation type="submission" date="2019-03" db="EMBL/GenBank/DDBJ databases">
        <title>Single cell metagenomics reveals metabolic interactions within the superorganism composed of flagellate Streblomastix strix and complex community of Bacteroidetes bacteria on its surface.</title>
        <authorList>
            <person name="Treitli S.C."/>
            <person name="Kolisko M."/>
            <person name="Husnik F."/>
            <person name="Keeling P."/>
            <person name="Hampl V."/>
        </authorList>
    </citation>
    <scope>NUCLEOTIDE SEQUENCE [LARGE SCALE GENOMIC DNA]</scope>
    <source>
        <strain evidence="3">ST1C</strain>
    </source>
</reference>
<keyword evidence="2" id="KW-0472">Membrane</keyword>
<keyword evidence="2" id="KW-0812">Transmembrane</keyword>
<accession>A0A5J4WAI6</accession>
<evidence type="ECO:0000313" key="4">
    <source>
        <dbReference type="Proteomes" id="UP000324800"/>
    </source>
</evidence>
<dbReference type="Proteomes" id="UP000324800">
    <property type="component" value="Unassembled WGS sequence"/>
</dbReference>
<evidence type="ECO:0000313" key="3">
    <source>
        <dbReference type="EMBL" id="KAA6391676.1"/>
    </source>
</evidence>
<evidence type="ECO:0000256" key="1">
    <source>
        <dbReference type="SAM" id="MobiDB-lite"/>
    </source>
</evidence>
<sequence length="521" mass="57833">MKLVITNNRFTNCFGYYAGALHNALQTVNCNISNNEFSGNGKYGLDQKGSDAYLQWISKLSGWTAENTHNKIMIMLNGSKSTNIDSISYQISLNSGFINLPKEWAYCVAKDQLTVKCICNPDSTSYLFEICQKYKLCQFDLIHQTTQDCPCLISGDPRAGIICPAYCVKDSTTPEYVCDANISNYSVEQCQQEKLYKYDLIHQTVANCPCLSTGDPRAGGICPAYCTSKDIPTSDCVCDSNSTIYHRSTCQFEKQYCQINSNSSVQKDSCICTGTNYPYGCKCPTDPTQLSSIPQNRCECRSWGDPRAGKGECPAYCIKGQTTSNCVCETGSSMYPQSVCEKDKLCFDDLVHQTKANCQCLMKGDSRAGGICPSYCKSKDELTVNCMCELDSSYPQATCEKDKLCIVDLIHQSTSNCPCLSANDPRGESVCKQTDIDPSDPDPTDPVIPDPSEQDPETDQEQEQDDGIKQQFDDEDQSEIQNEQSSAFQMIWIIYIAVGALFVVVNSKGNYYLNFGRREKA</sequence>
<feature type="compositionally biased region" description="Acidic residues" evidence="1">
    <location>
        <begin position="452"/>
        <end position="465"/>
    </location>
</feature>
<feature type="transmembrane region" description="Helical" evidence="2">
    <location>
        <begin position="487"/>
        <end position="505"/>
    </location>
</feature>